<feature type="signal peptide" evidence="4">
    <location>
        <begin position="1"/>
        <end position="27"/>
    </location>
</feature>
<dbReference type="Pfam" id="PF09084">
    <property type="entry name" value="NMT1"/>
    <property type="match status" value="1"/>
</dbReference>
<evidence type="ECO:0000313" key="7">
    <source>
        <dbReference type="Proteomes" id="UP000253529"/>
    </source>
</evidence>
<feature type="chain" id="PRO_5016685367" evidence="4">
    <location>
        <begin position="28"/>
        <end position="327"/>
    </location>
</feature>
<protein>
    <submittedName>
        <fullName evidence="6">General L-amino acid transport system substrate-binding protein</fullName>
    </submittedName>
</protein>
<dbReference type="InterPro" id="IPR051455">
    <property type="entry name" value="Bact_solute-bind_prot3"/>
</dbReference>
<dbReference type="SMART" id="SM00062">
    <property type="entry name" value="PBPb"/>
    <property type="match status" value="1"/>
</dbReference>
<accession>A0A366FHN1</accession>
<dbReference type="Proteomes" id="UP000253529">
    <property type="component" value="Unassembled WGS sequence"/>
</dbReference>
<evidence type="ECO:0000259" key="5">
    <source>
        <dbReference type="SMART" id="SM00062"/>
    </source>
</evidence>
<evidence type="ECO:0000256" key="2">
    <source>
        <dbReference type="ARBA" id="ARBA00022448"/>
    </source>
</evidence>
<dbReference type="AlphaFoldDB" id="A0A366FHN1"/>
<keyword evidence="7" id="KW-1185">Reference proteome</keyword>
<name>A0A366FHN1_9HYPH</name>
<proteinExistence type="inferred from homology"/>
<dbReference type="EMBL" id="QNRK01000010">
    <property type="protein sequence ID" value="RBP14111.1"/>
    <property type="molecule type" value="Genomic_DNA"/>
</dbReference>
<dbReference type="PANTHER" id="PTHR30085:SF6">
    <property type="entry name" value="ABC TRANSPORTER GLUTAMINE-BINDING PROTEIN GLNH"/>
    <property type="match status" value="1"/>
</dbReference>
<keyword evidence="3 4" id="KW-0732">Signal</keyword>
<dbReference type="InterPro" id="IPR001638">
    <property type="entry name" value="Solute-binding_3/MltF_N"/>
</dbReference>
<evidence type="ECO:0000256" key="3">
    <source>
        <dbReference type="ARBA" id="ARBA00022729"/>
    </source>
</evidence>
<evidence type="ECO:0000256" key="4">
    <source>
        <dbReference type="SAM" id="SignalP"/>
    </source>
</evidence>
<organism evidence="6 7">
    <name type="scientific">Roseiarcus fermentans</name>
    <dbReference type="NCBI Taxonomy" id="1473586"/>
    <lineage>
        <taxon>Bacteria</taxon>
        <taxon>Pseudomonadati</taxon>
        <taxon>Pseudomonadota</taxon>
        <taxon>Alphaproteobacteria</taxon>
        <taxon>Hyphomicrobiales</taxon>
        <taxon>Roseiarcaceae</taxon>
        <taxon>Roseiarcus</taxon>
    </lineage>
</organism>
<dbReference type="GO" id="GO:0006865">
    <property type="term" value="P:amino acid transport"/>
    <property type="evidence" value="ECO:0007669"/>
    <property type="project" value="TreeGrafter"/>
</dbReference>
<gene>
    <name evidence="6" type="ORF">DFR50_110136</name>
</gene>
<sequence>MNRGGRARLVAACAICAVAALAPNAHAGPVVDRIRAEGAIRCGGVSRPGLVGQRPGGREASGLYLDLCRAIGAALLGPEGRIAFHPYDFDAAFDLVRDGRDDLAFLDGSEILDERLAGRTLLGPAVAFVSTGVRVSVDSPVRTLADLAGRSVCFYQGSGAHRTLEAWMAARKLDFTRMPYTEYGEMDDAFAAAKCDAEAGETGDLAIASLSGKRPSRILPEPLASFPVFAATPASDPQWAAIVAWAIVTVQRAGLPAGPWTARAEASAPEAGDLGLSDDWAKRVLAAAGSYADIYDRNLGDRSPLRLPRGPNAPAEAGGLFVTPFRE</sequence>
<dbReference type="SUPFAM" id="SSF53850">
    <property type="entry name" value="Periplasmic binding protein-like II"/>
    <property type="match status" value="1"/>
</dbReference>
<dbReference type="InterPro" id="IPR015168">
    <property type="entry name" value="SsuA/THI5"/>
</dbReference>
<dbReference type="PANTHER" id="PTHR30085">
    <property type="entry name" value="AMINO ACID ABC TRANSPORTER PERMEASE"/>
    <property type="match status" value="1"/>
</dbReference>
<reference evidence="6 7" key="1">
    <citation type="submission" date="2018-06" db="EMBL/GenBank/DDBJ databases">
        <title>Genomic Encyclopedia of Type Strains, Phase IV (KMG-IV): sequencing the most valuable type-strain genomes for metagenomic binning, comparative biology and taxonomic classification.</title>
        <authorList>
            <person name="Goeker M."/>
        </authorList>
    </citation>
    <scope>NUCLEOTIDE SEQUENCE [LARGE SCALE GENOMIC DNA]</scope>
    <source>
        <strain evidence="6 7">DSM 24875</strain>
    </source>
</reference>
<dbReference type="Gene3D" id="3.40.190.10">
    <property type="entry name" value="Periplasmic binding protein-like II"/>
    <property type="match status" value="2"/>
</dbReference>
<comment type="caution">
    <text evidence="6">The sequence shown here is derived from an EMBL/GenBank/DDBJ whole genome shotgun (WGS) entry which is preliminary data.</text>
</comment>
<evidence type="ECO:0000313" key="6">
    <source>
        <dbReference type="EMBL" id="RBP14111.1"/>
    </source>
</evidence>
<comment type="similarity">
    <text evidence="1">Belongs to the bacterial solute-binding protein 3 family.</text>
</comment>
<evidence type="ECO:0000256" key="1">
    <source>
        <dbReference type="ARBA" id="ARBA00010333"/>
    </source>
</evidence>
<keyword evidence="2" id="KW-0813">Transport</keyword>
<feature type="domain" description="Solute-binding protein family 3/N-terminal" evidence="5">
    <location>
        <begin position="39"/>
        <end position="302"/>
    </location>
</feature>